<evidence type="ECO:0000313" key="3">
    <source>
        <dbReference type="EMBL" id="VDN28658.1"/>
    </source>
</evidence>
<name>A0A183E7A0_9BILA</name>
<dbReference type="InterPro" id="IPR036956">
    <property type="entry name" value="Impact_N_sf"/>
</dbReference>
<dbReference type="InterPro" id="IPR023582">
    <property type="entry name" value="Impact"/>
</dbReference>
<reference evidence="5" key="1">
    <citation type="submission" date="2016-06" db="UniProtKB">
        <authorList>
            <consortium name="WormBaseParasite"/>
        </authorList>
    </citation>
    <scope>IDENTIFICATION</scope>
</reference>
<dbReference type="Gene3D" id="3.30.230.30">
    <property type="entry name" value="Impact, N-terminal domain"/>
    <property type="match status" value="1"/>
</dbReference>
<accession>A0A183E7A0</accession>
<comment type="similarity">
    <text evidence="1">Belongs to the IMPACT family.</text>
</comment>
<dbReference type="AlphaFoldDB" id="A0A183E7A0"/>
<sequence length="68" mass="7895">MKAKNVLVVVTRWYGGIHLGPDRFRHICNIARQALVDNGFSGVRILISTMIVCHRRRTSWRHSLSEHK</sequence>
<proteinExistence type="inferred from homology"/>
<dbReference type="SUPFAM" id="SSF54211">
    <property type="entry name" value="Ribosomal protein S5 domain 2-like"/>
    <property type="match status" value="1"/>
</dbReference>
<dbReference type="InterPro" id="IPR020568">
    <property type="entry name" value="Ribosomal_Su5_D2-typ_SF"/>
</dbReference>
<dbReference type="GO" id="GO:0006446">
    <property type="term" value="P:regulation of translational initiation"/>
    <property type="evidence" value="ECO:0007669"/>
    <property type="project" value="TreeGrafter"/>
</dbReference>
<organism evidence="5">
    <name type="scientific">Gongylonema pulchrum</name>
    <dbReference type="NCBI Taxonomy" id="637853"/>
    <lineage>
        <taxon>Eukaryota</taxon>
        <taxon>Metazoa</taxon>
        <taxon>Ecdysozoa</taxon>
        <taxon>Nematoda</taxon>
        <taxon>Chromadorea</taxon>
        <taxon>Rhabditida</taxon>
        <taxon>Spirurina</taxon>
        <taxon>Spiruromorpha</taxon>
        <taxon>Spiruroidea</taxon>
        <taxon>Gongylonematidae</taxon>
        <taxon>Gongylonema</taxon>
    </lineage>
</organism>
<evidence type="ECO:0000259" key="2">
    <source>
        <dbReference type="Pfam" id="PF01205"/>
    </source>
</evidence>
<keyword evidence="4" id="KW-1185">Reference proteome</keyword>
<dbReference type="Pfam" id="PF01205">
    <property type="entry name" value="Impact_N"/>
    <property type="match status" value="1"/>
</dbReference>
<dbReference type="WBParaSite" id="GPUH_0001686301-mRNA-1">
    <property type="protein sequence ID" value="GPUH_0001686301-mRNA-1"/>
    <property type="gene ID" value="GPUH_0001686301"/>
</dbReference>
<protein>
    <submittedName>
        <fullName evidence="5">UPF0029 domain-containing protein</fullName>
    </submittedName>
</protein>
<feature type="domain" description="Impact N-terminal" evidence="2">
    <location>
        <begin position="2"/>
        <end position="35"/>
    </location>
</feature>
<dbReference type="OrthoDB" id="69641at2759"/>
<dbReference type="Proteomes" id="UP000271098">
    <property type="component" value="Unassembled WGS sequence"/>
</dbReference>
<dbReference type="GO" id="GO:0140469">
    <property type="term" value="P:GCN2-mediated signaling"/>
    <property type="evidence" value="ECO:0007669"/>
    <property type="project" value="TreeGrafter"/>
</dbReference>
<dbReference type="PANTHER" id="PTHR16301">
    <property type="entry name" value="IMPACT-RELATED"/>
    <property type="match status" value="1"/>
</dbReference>
<dbReference type="PANTHER" id="PTHR16301:SF25">
    <property type="entry name" value="PROTEIN IMPACT"/>
    <property type="match status" value="1"/>
</dbReference>
<dbReference type="EMBL" id="UYRT01084299">
    <property type="protein sequence ID" value="VDN28658.1"/>
    <property type="molecule type" value="Genomic_DNA"/>
</dbReference>
<dbReference type="InterPro" id="IPR001498">
    <property type="entry name" value="Impact_N"/>
</dbReference>
<dbReference type="GO" id="GO:0005737">
    <property type="term" value="C:cytoplasm"/>
    <property type="evidence" value="ECO:0007669"/>
    <property type="project" value="TreeGrafter"/>
</dbReference>
<evidence type="ECO:0000256" key="1">
    <source>
        <dbReference type="ARBA" id="ARBA00007665"/>
    </source>
</evidence>
<reference evidence="3 4" key="2">
    <citation type="submission" date="2018-11" db="EMBL/GenBank/DDBJ databases">
        <authorList>
            <consortium name="Pathogen Informatics"/>
        </authorList>
    </citation>
    <scope>NUCLEOTIDE SEQUENCE [LARGE SCALE GENOMIC DNA]</scope>
</reference>
<gene>
    <name evidence="3" type="ORF">GPUH_LOCUS16841</name>
</gene>
<evidence type="ECO:0000313" key="4">
    <source>
        <dbReference type="Proteomes" id="UP000271098"/>
    </source>
</evidence>
<evidence type="ECO:0000313" key="5">
    <source>
        <dbReference type="WBParaSite" id="GPUH_0001686301-mRNA-1"/>
    </source>
</evidence>